<dbReference type="Proteomes" id="UP000053989">
    <property type="component" value="Unassembled WGS sequence"/>
</dbReference>
<dbReference type="OrthoDB" id="548295at2759"/>
<organism evidence="2 3">
    <name type="scientific">Scleroderma citrinum Foug A</name>
    <dbReference type="NCBI Taxonomy" id="1036808"/>
    <lineage>
        <taxon>Eukaryota</taxon>
        <taxon>Fungi</taxon>
        <taxon>Dikarya</taxon>
        <taxon>Basidiomycota</taxon>
        <taxon>Agaricomycotina</taxon>
        <taxon>Agaricomycetes</taxon>
        <taxon>Agaricomycetidae</taxon>
        <taxon>Boletales</taxon>
        <taxon>Sclerodermatineae</taxon>
        <taxon>Sclerodermataceae</taxon>
        <taxon>Scleroderma</taxon>
    </lineage>
</organism>
<dbReference type="AlphaFoldDB" id="A0A0C3ENQ5"/>
<accession>A0A0C3ENQ5</accession>
<evidence type="ECO:0000313" key="2">
    <source>
        <dbReference type="EMBL" id="KIM69491.1"/>
    </source>
</evidence>
<reference evidence="2 3" key="1">
    <citation type="submission" date="2014-04" db="EMBL/GenBank/DDBJ databases">
        <authorList>
            <consortium name="DOE Joint Genome Institute"/>
            <person name="Kuo A."/>
            <person name="Kohler A."/>
            <person name="Nagy L.G."/>
            <person name="Floudas D."/>
            <person name="Copeland A."/>
            <person name="Barry K.W."/>
            <person name="Cichocki N."/>
            <person name="Veneault-Fourrey C."/>
            <person name="LaButti K."/>
            <person name="Lindquist E.A."/>
            <person name="Lipzen A."/>
            <person name="Lundell T."/>
            <person name="Morin E."/>
            <person name="Murat C."/>
            <person name="Sun H."/>
            <person name="Tunlid A."/>
            <person name="Henrissat B."/>
            <person name="Grigoriev I.V."/>
            <person name="Hibbett D.S."/>
            <person name="Martin F."/>
            <person name="Nordberg H.P."/>
            <person name="Cantor M.N."/>
            <person name="Hua S.X."/>
        </authorList>
    </citation>
    <scope>NUCLEOTIDE SEQUENCE [LARGE SCALE GENOMIC DNA]</scope>
    <source>
        <strain evidence="2 3">Foug A</strain>
    </source>
</reference>
<sequence>MPSVVHHDRSPHDHFLRHPSRSDELLPPHQSSSRRSDQGYAPPTHARPLPPRAQDRDEVDSRSGRTRDAPPHLPIQRRRTMDAPPPVVPDANSPDDRTETRPLMHPERAMLLQHGLPPRPQVDLPPSHSVRTSRRDRHERGGRRFPSTSLSPERHHPVGNRASSGHGGSLLDRLAPDDGEKASTFRDRLQAMMDLMVRSESGSGASNQGDQNLRHEMLVFLRNLGSAQY</sequence>
<protein>
    <submittedName>
        <fullName evidence="2">Uncharacterized protein</fullName>
    </submittedName>
</protein>
<dbReference type="InParanoid" id="A0A0C3ENQ5"/>
<feature type="compositionally biased region" description="Basic and acidic residues" evidence="1">
    <location>
        <begin position="1"/>
        <end position="26"/>
    </location>
</feature>
<dbReference type="HOGENOM" id="CLU_1210411_0_0_1"/>
<reference evidence="3" key="2">
    <citation type="submission" date="2015-01" db="EMBL/GenBank/DDBJ databases">
        <title>Evolutionary Origins and Diversification of the Mycorrhizal Mutualists.</title>
        <authorList>
            <consortium name="DOE Joint Genome Institute"/>
            <consortium name="Mycorrhizal Genomics Consortium"/>
            <person name="Kohler A."/>
            <person name="Kuo A."/>
            <person name="Nagy L.G."/>
            <person name="Floudas D."/>
            <person name="Copeland A."/>
            <person name="Barry K.W."/>
            <person name="Cichocki N."/>
            <person name="Veneault-Fourrey C."/>
            <person name="LaButti K."/>
            <person name="Lindquist E.A."/>
            <person name="Lipzen A."/>
            <person name="Lundell T."/>
            <person name="Morin E."/>
            <person name="Murat C."/>
            <person name="Riley R."/>
            <person name="Ohm R."/>
            <person name="Sun H."/>
            <person name="Tunlid A."/>
            <person name="Henrissat B."/>
            <person name="Grigoriev I.V."/>
            <person name="Hibbett D.S."/>
            <person name="Martin F."/>
        </authorList>
    </citation>
    <scope>NUCLEOTIDE SEQUENCE [LARGE SCALE GENOMIC DNA]</scope>
    <source>
        <strain evidence="3">Foug A</strain>
    </source>
</reference>
<proteinExistence type="predicted"/>
<evidence type="ECO:0000313" key="3">
    <source>
        <dbReference type="Proteomes" id="UP000053989"/>
    </source>
</evidence>
<feature type="region of interest" description="Disordered" evidence="1">
    <location>
        <begin position="1"/>
        <end position="181"/>
    </location>
</feature>
<feature type="compositionally biased region" description="Basic and acidic residues" evidence="1">
    <location>
        <begin position="94"/>
        <end position="108"/>
    </location>
</feature>
<evidence type="ECO:0000256" key="1">
    <source>
        <dbReference type="SAM" id="MobiDB-lite"/>
    </source>
</evidence>
<feature type="compositionally biased region" description="Basic residues" evidence="1">
    <location>
        <begin position="131"/>
        <end position="143"/>
    </location>
</feature>
<dbReference type="STRING" id="1036808.A0A0C3ENQ5"/>
<name>A0A0C3ENQ5_9AGAM</name>
<keyword evidence="3" id="KW-1185">Reference proteome</keyword>
<dbReference type="EMBL" id="KN822006">
    <property type="protein sequence ID" value="KIM69491.1"/>
    <property type="molecule type" value="Genomic_DNA"/>
</dbReference>
<gene>
    <name evidence="2" type="ORF">SCLCIDRAFT_707976</name>
</gene>
<feature type="compositionally biased region" description="Basic and acidic residues" evidence="1">
    <location>
        <begin position="53"/>
        <end position="70"/>
    </location>
</feature>